<keyword evidence="2" id="KW-0808">Transferase</keyword>
<evidence type="ECO:0000313" key="2">
    <source>
        <dbReference type="EMBL" id="MDN4164134.1"/>
    </source>
</evidence>
<dbReference type="GO" id="GO:0046820">
    <property type="term" value="F:4-amino-4-deoxychorismate synthase activity"/>
    <property type="evidence" value="ECO:0007669"/>
    <property type="project" value="UniProtKB-EC"/>
</dbReference>
<evidence type="ECO:0000259" key="1">
    <source>
        <dbReference type="Pfam" id="PF00425"/>
    </source>
</evidence>
<dbReference type="Gene3D" id="3.60.120.10">
    <property type="entry name" value="Anthranilate synthase"/>
    <property type="match status" value="1"/>
</dbReference>
<dbReference type="InterPro" id="IPR005802">
    <property type="entry name" value="ADC_synth_comp_1"/>
</dbReference>
<dbReference type="Pfam" id="PF00425">
    <property type="entry name" value="Chorismate_bind"/>
    <property type="match status" value="1"/>
</dbReference>
<keyword evidence="3" id="KW-1185">Reference proteome</keyword>
<dbReference type="PRINTS" id="PR00095">
    <property type="entry name" value="ANTSNTHASEI"/>
</dbReference>
<dbReference type="InterPro" id="IPR015890">
    <property type="entry name" value="Chorismate_C"/>
</dbReference>
<dbReference type="RefSeq" id="WP_320002661.1">
    <property type="nucleotide sequence ID" value="NZ_JAUHJS010000001.1"/>
</dbReference>
<protein>
    <submittedName>
        <fullName evidence="2">Aminodeoxychorismate synthase component I</fullName>
        <ecNumber evidence="2">2.6.1.85</ecNumber>
    </submittedName>
</protein>
<name>A0ABT8F1A0_9BACT</name>
<comment type="caution">
    <text evidence="2">The sequence shown here is derived from an EMBL/GenBank/DDBJ whole genome shotgun (WGS) entry which is preliminary data.</text>
</comment>
<dbReference type="NCBIfam" id="TIGR00553">
    <property type="entry name" value="pabB"/>
    <property type="match status" value="1"/>
</dbReference>
<dbReference type="InterPro" id="IPR019999">
    <property type="entry name" value="Anth_synth_I-like"/>
</dbReference>
<keyword evidence="2" id="KW-0032">Aminotransferase</keyword>
<organism evidence="2 3">
    <name type="scientific">Shiella aurantiaca</name>
    <dbReference type="NCBI Taxonomy" id="3058365"/>
    <lineage>
        <taxon>Bacteria</taxon>
        <taxon>Pseudomonadati</taxon>
        <taxon>Bacteroidota</taxon>
        <taxon>Cytophagia</taxon>
        <taxon>Cytophagales</taxon>
        <taxon>Shiellaceae</taxon>
        <taxon>Shiella</taxon>
    </lineage>
</organism>
<dbReference type="InterPro" id="IPR005801">
    <property type="entry name" value="ADC_synthase"/>
</dbReference>
<sequence length="419" mass="47422">MTRSIHTFPAFSLYQRQQALQWANQAFPYCVYLNPNDTPFPQGGFPHVLAAGSTQAAQGLDELQQLVKAQPDWYFGYISYDYKNQLEALESRHTSDIDFGDLFFFRAEVLFFFKEDGTEIHSKTSPLAVFEALSKINPLPQKPSLAPIQPKETQAEYLQKVEALRQHIIEGDIYEINYCKAFSAQVHSLNPESTYWTLNEIAPAPFSCFVKYTDRFLLCASPERFIKKTGERIISQPIKGTSRRASNPQEDQARKEALLHSEKERAENMMIVDLVRNDLARTAKVGSVKVDELFGLYSFSHVHQMISTVSSRLQEGIEGLEALKLAFPMGSMTGAPKIRAMELIDQYESFRRGIFSGTVGYISPSGDFDFNVVIRSMMYDQSQSLLTLAAGSAITYDSDPHSEWEESMLKTQHILQVLG</sequence>
<reference evidence="2" key="1">
    <citation type="submission" date="2023-06" db="EMBL/GenBank/DDBJ databases">
        <title>Cytophagales bacterium Strain LB-30, isolated from soil.</title>
        <authorList>
            <person name="Liu B."/>
        </authorList>
    </citation>
    <scope>NUCLEOTIDE SEQUENCE</scope>
    <source>
        <strain evidence="2">LB-30</strain>
    </source>
</reference>
<feature type="domain" description="Chorismate-utilising enzyme C-terminal" evidence="1">
    <location>
        <begin position="154"/>
        <end position="410"/>
    </location>
</feature>
<dbReference type="EC" id="2.6.1.85" evidence="2"/>
<accession>A0ABT8F1A0</accession>
<gene>
    <name evidence="2" type="primary">pabB</name>
    <name evidence="2" type="ORF">QWY31_01410</name>
</gene>
<proteinExistence type="predicted"/>
<evidence type="ECO:0000313" key="3">
    <source>
        <dbReference type="Proteomes" id="UP001168552"/>
    </source>
</evidence>
<dbReference type="PANTHER" id="PTHR11236">
    <property type="entry name" value="AMINOBENZOATE/ANTHRANILATE SYNTHASE"/>
    <property type="match status" value="1"/>
</dbReference>
<dbReference type="PANTHER" id="PTHR11236:SF18">
    <property type="entry name" value="AMINODEOXYCHORISMATE SYNTHASE"/>
    <property type="match status" value="1"/>
</dbReference>
<dbReference type="Proteomes" id="UP001168552">
    <property type="component" value="Unassembled WGS sequence"/>
</dbReference>
<dbReference type="EMBL" id="JAUHJS010000001">
    <property type="protein sequence ID" value="MDN4164134.1"/>
    <property type="molecule type" value="Genomic_DNA"/>
</dbReference>
<dbReference type="SUPFAM" id="SSF56322">
    <property type="entry name" value="ADC synthase"/>
    <property type="match status" value="1"/>
</dbReference>